<dbReference type="GO" id="GO:0016020">
    <property type="term" value="C:membrane"/>
    <property type="evidence" value="ECO:0007669"/>
    <property type="project" value="UniProtKB-SubCell"/>
</dbReference>
<gene>
    <name evidence="7" type="ORF">ACJMK2_000424</name>
</gene>
<comment type="caution">
    <text evidence="7">The sequence shown here is derived from an EMBL/GenBank/DDBJ whole genome shotgun (WGS) entry which is preliminary data.</text>
</comment>
<sequence>MSIAKIPVSFSIVPLFSVPIISFFHFYIEFSPVVSGEYCQYDYTNYFSSYSTRYCSNGCCGTKFSDYGDVCCSYSISTVDLSGGAIAGIVIGSLFLIFIVICCIVACCSAANSSSRRVGTVIQPASSGMQTVVVNSTAVSQGQSTFPVQQQAQGYGYNYGVQPPPYVQQNTAPQGSSNPAYPPPPPAKY</sequence>
<feature type="transmembrane region" description="Helical" evidence="6">
    <location>
        <begin position="7"/>
        <end position="28"/>
    </location>
</feature>
<evidence type="ECO:0000256" key="3">
    <source>
        <dbReference type="ARBA" id="ARBA00022989"/>
    </source>
</evidence>
<dbReference type="PANTHER" id="PTHR31395">
    <property type="entry name" value="SHISA"/>
    <property type="match status" value="1"/>
</dbReference>
<feature type="region of interest" description="Disordered" evidence="5">
    <location>
        <begin position="162"/>
        <end position="189"/>
    </location>
</feature>
<name>A0ABD3XR07_SINWO</name>
<evidence type="ECO:0000256" key="1">
    <source>
        <dbReference type="ARBA" id="ARBA00004370"/>
    </source>
</evidence>
<keyword evidence="2 6" id="KW-0812">Transmembrane</keyword>
<evidence type="ECO:0000256" key="6">
    <source>
        <dbReference type="SAM" id="Phobius"/>
    </source>
</evidence>
<accession>A0ABD3XR07</accession>
<proteinExistence type="predicted"/>
<feature type="compositionally biased region" description="Polar residues" evidence="5">
    <location>
        <begin position="167"/>
        <end position="178"/>
    </location>
</feature>
<dbReference type="InterPro" id="IPR026910">
    <property type="entry name" value="Shisa"/>
</dbReference>
<organism evidence="7 8">
    <name type="scientific">Sinanodonta woodiana</name>
    <name type="common">Chinese pond mussel</name>
    <name type="synonym">Anodonta woodiana</name>
    <dbReference type="NCBI Taxonomy" id="1069815"/>
    <lineage>
        <taxon>Eukaryota</taxon>
        <taxon>Metazoa</taxon>
        <taxon>Spiralia</taxon>
        <taxon>Lophotrochozoa</taxon>
        <taxon>Mollusca</taxon>
        <taxon>Bivalvia</taxon>
        <taxon>Autobranchia</taxon>
        <taxon>Heteroconchia</taxon>
        <taxon>Palaeoheterodonta</taxon>
        <taxon>Unionida</taxon>
        <taxon>Unionoidea</taxon>
        <taxon>Unionidae</taxon>
        <taxon>Unioninae</taxon>
        <taxon>Sinanodonta</taxon>
    </lineage>
</organism>
<dbReference type="PANTHER" id="PTHR31395:SF23">
    <property type="entry name" value="GEO05642P1"/>
    <property type="match status" value="1"/>
</dbReference>
<evidence type="ECO:0008006" key="9">
    <source>
        <dbReference type="Google" id="ProtNLM"/>
    </source>
</evidence>
<evidence type="ECO:0000313" key="8">
    <source>
        <dbReference type="Proteomes" id="UP001634394"/>
    </source>
</evidence>
<keyword evidence="4 6" id="KW-0472">Membrane</keyword>
<evidence type="ECO:0000256" key="2">
    <source>
        <dbReference type="ARBA" id="ARBA00022692"/>
    </source>
</evidence>
<feature type="compositionally biased region" description="Pro residues" evidence="5">
    <location>
        <begin position="180"/>
        <end position="189"/>
    </location>
</feature>
<evidence type="ECO:0000313" key="7">
    <source>
        <dbReference type="EMBL" id="KAL3888041.1"/>
    </source>
</evidence>
<keyword evidence="3 6" id="KW-1133">Transmembrane helix</keyword>
<comment type="subcellular location">
    <subcellularLocation>
        <location evidence="1">Membrane</location>
    </subcellularLocation>
</comment>
<evidence type="ECO:0000256" key="4">
    <source>
        <dbReference type="ARBA" id="ARBA00023136"/>
    </source>
</evidence>
<dbReference type="Proteomes" id="UP001634394">
    <property type="component" value="Unassembled WGS sequence"/>
</dbReference>
<protein>
    <recommendedName>
        <fullName evidence="9">Cysteine and tyrosine-rich protein 1</fullName>
    </recommendedName>
</protein>
<dbReference type="EMBL" id="JBJQND010000001">
    <property type="protein sequence ID" value="KAL3888041.1"/>
    <property type="molecule type" value="Genomic_DNA"/>
</dbReference>
<feature type="transmembrane region" description="Helical" evidence="6">
    <location>
        <begin position="85"/>
        <end position="107"/>
    </location>
</feature>
<keyword evidence="8" id="KW-1185">Reference proteome</keyword>
<dbReference type="AlphaFoldDB" id="A0ABD3XR07"/>
<evidence type="ECO:0000256" key="5">
    <source>
        <dbReference type="SAM" id="MobiDB-lite"/>
    </source>
</evidence>
<reference evidence="7 8" key="1">
    <citation type="submission" date="2024-11" db="EMBL/GenBank/DDBJ databases">
        <title>Chromosome-level genome assembly of the freshwater bivalve Anodonta woodiana.</title>
        <authorList>
            <person name="Chen X."/>
        </authorList>
    </citation>
    <scope>NUCLEOTIDE SEQUENCE [LARGE SCALE GENOMIC DNA]</scope>
    <source>
        <strain evidence="7">MN2024</strain>
        <tissue evidence="7">Gills</tissue>
    </source>
</reference>